<gene>
    <name evidence="2" type="ORF">CferDRAFT_0230</name>
</gene>
<dbReference type="EMBL" id="AASE01000026">
    <property type="protein sequence ID" value="EAT58244.1"/>
    <property type="molecule type" value="Genomic_DNA"/>
</dbReference>
<dbReference type="Proteomes" id="UP000004162">
    <property type="component" value="Unassembled WGS sequence"/>
</dbReference>
<evidence type="ECO:0000313" key="2">
    <source>
        <dbReference type="EMBL" id="EAT58244.1"/>
    </source>
</evidence>
<feature type="domain" description="DUF306" evidence="1">
    <location>
        <begin position="44"/>
        <end position="153"/>
    </location>
</feature>
<reference evidence="2 3" key="1">
    <citation type="submission" date="2006-07" db="EMBL/GenBank/DDBJ databases">
        <title>Annotation of the draft genome assembly of Chlorobium ferroxidans DSM 13031.</title>
        <authorList>
            <consortium name="US DOE Joint Genome Institute (JGI-ORNL)"/>
            <person name="Larimer F."/>
            <person name="Land M."/>
            <person name="Hauser L."/>
        </authorList>
    </citation>
    <scope>NUCLEOTIDE SEQUENCE [LARGE SCALE GENOMIC DNA]</scope>
    <source>
        <strain evidence="2 3">DSM 13031</strain>
    </source>
</reference>
<evidence type="ECO:0000313" key="3">
    <source>
        <dbReference type="Proteomes" id="UP000004162"/>
    </source>
</evidence>
<dbReference type="InterPro" id="IPR038670">
    <property type="entry name" value="HslJ-like_sf"/>
</dbReference>
<proteinExistence type="predicted"/>
<dbReference type="InterPro" id="IPR053147">
    <property type="entry name" value="Hsp_HslJ-like"/>
</dbReference>
<reference evidence="2 3" key="2">
    <citation type="submission" date="2006-07" db="EMBL/GenBank/DDBJ databases">
        <title>Sequencing of the draft genome and assembly of Chlorobium ferroxidans DSM 13031.</title>
        <authorList>
            <consortium name="US DOE Joint Genome Institute (JGI-PGF)"/>
            <person name="Copeland A."/>
            <person name="Lucas S."/>
            <person name="Lapidus A."/>
            <person name="Barry K."/>
            <person name="Glavina del Rio T."/>
            <person name="Dalin E."/>
            <person name="Tice H."/>
            <person name="Bruce D."/>
            <person name="Pitluck S."/>
            <person name="Richardson P."/>
        </authorList>
    </citation>
    <scope>NUCLEOTIDE SEQUENCE [LARGE SCALE GENOMIC DNA]</scope>
    <source>
        <strain evidence="2 3">DSM 13031</strain>
    </source>
</reference>
<keyword evidence="3" id="KW-1185">Reference proteome</keyword>
<organism evidence="2 3">
    <name type="scientific">Chlorobium ferrooxidans DSM 13031</name>
    <dbReference type="NCBI Taxonomy" id="377431"/>
    <lineage>
        <taxon>Bacteria</taxon>
        <taxon>Pseudomonadati</taxon>
        <taxon>Chlorobiota</taxon>
        <taxon>Chlorobiia</taxon>
        <taxon>Chlorobiales</taxon>
        <taxon>Chlorobiaceae</taxon>
        <taxon>Chlorobium/Pelodictyon group</taxon>
        <taxon>Chlorobium</taxon>
    </lineage>
</organism>
<dbReference type="Pfam" id="PF03724">
    <property type="entry name" value="META"/>
    <property type="match status" value="1"/>
</dbReference>
<dbReference type="PANTHER" id="PTHR35535:SF1">
    <property type="entry name" value="HEAT SHOCK PROTEIN HSLJ"/>
    <property type="match status" value="1"/>
</dbReference>
<accession>Q0YPL1</accession>
<sequence length="160" mass="17994">MSKMVHDMNIHGWLDYRRFAVLLLSMLLLASGCSQQLSKPEQRKPLINTTWRAVEINGSRVMFLPGQKLDVSLVLYASGYIRGYTGCNSFMGSYSRTADLLRLTPADRTEMACSPVIMAREREFIKALRQVARYEISGAVLKLFSKDGSKVLELIAVRAS</sequence>
<dbReference type="AlphaFoldDB" id="Q0YPL1"/>
<dbReference type="Gene3D" id="2.40.128.270">
    <property type="match status" value="1"/>
</dbReference>
<dbReference type="RefSeq" id="WP_006367177.1">
    <property type="nucleotide sequence ID" value="NZ_AASE01000026.1"/>
</dbReference>
<dbReference type="PANTHER" id="PTHR35535">
    <property type="entry name" value="HEAT SHOCK PROTEIN HSLJ"/>
    <property type="match status" value="1"/>
</dbReference>
<dbReference type="OrthoDB" id="880459at2"/>
<evidence type="ECO:0000259" key="1">
    <source>
        <dbReference type="Pfam" id="PF03724"/>
    </source>
</evidence>
<name>Q0YPL1_9CHLB</name>
<dbReference type="PROSITE" id="PS51257">
    <property type="entry name" value="PROKAR_LIPOPROTEIN"/>
    <property type="match status" value="1"/>
</dbReference>
<comment type="caution">
    <text evidence="2">The sequence shown here is derived from an EMBL/GenBank/DDBJ whole genome shotgun (WGS) entry which is preliminary data.</text>
</comment>
<protein>
    <recommendedName>
        <fullName evidence="1">DUF306 domain-containing protein</fullName>
    </recommendedName>
</protein>
<dbReference type="InterPro" id="IPR005184">
    <property type="entry name" value="DUF306_Meta_HslJ"/>
</dbReference>